<reference evidence="1 2" key="1">
    <citation type="submission" date="2015-05" db="EMBL/GenBank/DDBJ databases">
        <title>Draft genome sequence of Microvirga vignae strain BR3299, a novel nitrogen fixing bacteria isolated from Brazil semi-aired region.</title>
        <authorList>
            <person name="Zilli J.E."/>
            <person name="Passos S.R."/>
            <person name="Leite J."/>
            <person name="Baldani J.I."/>
            <person name="Xavier G.R."/>
            <person name="Rumjaneck N.G."/>
            <person name="Simoes-Araujo J.L."/>
        </authorList>
    </citation>
    <scope>NUCLEOTIDE SEQUENCE [LARGE SCALE GENOMIC DNA]</scope>
    <source>
        <strain evidence="1 2">BR3299</strain>
    </source>
</reference>
<comment type="caution">
    <text evidence="1">The sequence shown here is derived from an EMBL/GenBank/DDBJ whole genome shotgun (WGS) entry which is preliminary data.</text>
</comment>
<gene>
    <name evidence="1" type="ORF">AA309_14070</name>
</gene>
<dbReference type="EMBL" id="LCYG01000033">
    <property type="protein sequence ID" value="KLK92461.1"/>
    <property type="molecule type" value="Genomic_DNA"/>
</dbReference>
<dbReference type="OrthoDB" id="8020286at2"/>
<sequence>MTPHLGLTSHAFHDPGLIEEIQLLDHRIRFGPTHTGWVSFVARQGQSPAIVLAPDRETLLAQLHKLVEQQIPGRR</sequence>
<name>A0A0H1RC84_9HYPH</name>
<dbReference type="AlphaFoldDB" id="A0A0H1RC84"/>
<accession>A0A0H1RC84</accession>
<proteinExistence type="predicted"/>
<keyword evidence="2" id="KW-1185">Reference proteome</keyword>
<dbReference type="RefSeq" id="WP_047189663.1">
    <property type="nucleotide sequence ID" value="NZ_LCYG01000033.1"/>
</dbReference>
<evidence type="ECO:0000313" key="1">
    <source>
        <dbReference type="EMBL" id="KLK92461.1"/>
    </source>
</evidence>
<dbReference type="PATRIC" id="fig|1225564.3.peg.3673"/>
<protein>
    <submittedName>
        <fullName evidence="1">Uncharacterized protein</fullName>
    </submittedName>
</protein>
<dbReference type="Proteomes" id="UP000035489">
    <property type="component" value="Unassembled WGS sequence"/>
</dbReference>
<evidence type="ECO:0000313" key="2">
    <source>
        <dbReference type="Proteomes" id="UP000035489"/>
    </source>
</evidence>
<organism evidence="1 2">
    <name type="scientific">Microvirga vignae</name>
    <dbReference type="NCBI Taxonomy" id="1225564"/>
    <lineage>
        <taxon>Bacteria</taxon>
        <taxon>Pseudomonadati</taxon>
        <taxon>Pseudomonadota</taxon>
        <taxon>Alphaproteobacteria</taxon>
        <taxon>Hyphomicrobiales</taxon>
        <taxon>Methylobacteriaceae</taxon>
        <taxon>Microvirga</taxon>
    </lineage>
</organism>